<keyword evidence="1" id="KW-0732">Signal</keyword>
<keyword evidence="3" id="KW-1185">Reference proteome</keyword>
<dbReference type="InterPro" id="IPR036084">
    <property type="entry name" value="Ser_inhib-like_sf"/>
</dbReference>
<evidence type="ECO:0000313" key="3">
    <source>
        <dbReference type="Proteomes" id="UP000285301"/>
    </source>
</evidence>
<feature type="signal peptide" evidence="1">
    <location>
        <begin position="1"/>
        <end position="23"/>
    </location>
</feature>
<gene>
    <name evidence="2" type="ORF">B4U79_19118</name>
</gene>
<protein>
    <submittedName>
        <fullName evidence="2">Uncharacterized protein</fullName>
    </submittedName>
</protein>
<evidence type="ECO:0000313" key="2">
    <source>
        <dbReference type="EMBL" id="RWS03440.1"/>
    </source>
</evidence>
<dbReference type="SUPFAM" id="SSF57567">
    <property type="entry name" value="Serine protease inhibitors"/>
    <property type="match status" value="1"/>
</dbReference>
<dbReference type="OrthoDB" id="6236007at2759"/>
<dbReference type="EMBL" id="NCKU01006500">
    <property type="protein sequence ID" value="RWS03440.1"/>
    <property type="molecule type" value="Genomic_DNA"/>
</dbReference>
<organism evidence="2 3">
    <name type="scientific">Dinothrombium tinctorium</name>
    <dbReference type="NCBI Taxonomy" id="1965070"/>
    <lineage>
        <taxon>Eukaryota</taxon>
        <taxon>Metazoa</taxon>
        <taxon>Ecdysozoa</taxon>
        <taxon>Arthropoda</taxon>
        <taxon>Chelicerata</taxon>
        <taxon>Arachnida</taxon>
        <taxon>Acari</taxon>
        <taxon>Acariformes</taxon>
        <taxon>Trombidiformes</taxon>
        <taxon>Prostigmata</taxon>
        <taxon>Anystina</taxon>
        <taxon>Parasitengona</taxon>
        <taxon>Trombidioidea</taxon>
        <taxon>Trombidiidae</taxon>
        <taxon>Dinothrombium</taxon>
    </lineage>
</organism>
<dbReference type="Gene3D" id="2.10.25.10">
    <property type="entry name" value="Laminin"/>
    <property type="match status" value="1"/>
</dbReference>
<dbReference type="Proteomes" id="UP000285301">
    <property type="component" value="Unassembled WGS sequence"/>
</dbReference>
<sequence length="93" mass="10308">MKLCVHFAIVVSFLVMIIDNVYGDHPIESYADKRECKRANEVSGVGSICDACPWITNPGKPCFNSAFHGCVCKEGYVRITDSMDSECVPKEKC</sequence>
<reference evidence="2 3" key="1">
    <citation type="journal article" date="2018" name="Gigascience">
        <title>Genomes of trombidid mites reveal novel predicted allergens and laterally-transferred genes associated with secondary metabolism.</title>
        <authorList>
            <person name="Dong X."/>
            <person name="Chaisiri K."/>
            <person name="Xia D."/>
            <person name="Armstrong S.D."/>
            <person name="Fang Y."/>
            <person name="Donnelly M.J."/>
            <person name="Kadowaki T."/>
            <person name="McGarry J.W."/>
            <person name="Darby A.C."/>
            <person name="Makepeace B.L."/>
        </authorList>
    </citation>
    <scope>NUCLEOTIDE SEQUENCE [LARGE SCALE GENOMIC DNA]</scope>
    <source>
        <strain evidence="2">UoL-WK</strain>
    </source>
</reference>
<proteinExistence type="predicted"/>
<name>A0A443QK78_9ACAR</name>
<accession>A0A443QK78</accession>
<comment type="caution">
    <text evidence="2">The sequence shown here is derived from an EMBL/GenBank/DDBJ whole genome shotgun (WGS) entry which is preliminary data.</text>
</comment>
<dbReference type="AlphaFoldDB" id="A0A443QK78"/>
<feature type="chain" id="PRO_5019080884" evidence="1">
    <location>
        <begin position="24"/>
        <end position="93"/>
    </location>
</feature>
<evidence type="ECO:0000256" key="1">
    <source>
        <dbReference type="SAM" id="SignalP"/>
    </source>
</evidence>